<evidence type="ECO:0000256" key="5">
    <source>
        <dbReference type="ARBA" id="ARBA00022989"/>
    </source>
</evidence>
<dbReference type="EMBL" id="FOTJ01000011">
    <property type="protein sequence ID" value="SFL46867.1"/>
    <property type="molecule type" value="Genomic_DNA"/>
</dbReference>
<dbReference type="Pfam" id="PF00535">
    <property type="entry name" value="Glycos_transf_2"/>
    <property type="match status" value="1"/>
</dbReference>
<feature type="transmembrane region" description="Helical" evidence="7">
    <location>
        <begin position="12"/>
        <end position="31"/>
    </location>
</feature>
<dbReference type="PANTHER" id="PTHR43867">
    <property type="entry name" value="CELLULOSE SYNTHASE CATALYTIC SUBUNIT A [UDP-FORMING]"/>
    <property type="match status" value="1"/>
</dbReference>
<proteinExistence type="predicted"/>
<dbReference type="Gene3D" id="3.90.550.10">
    <property type="entry name" value="Spore Coat Polysaccharide Biosynthesis Protein SpsA, Chain A"/>
    <property type="match status" value="1"/>
</dbReference>
<accession>A0A1I4HYH1</accession>
<evidence type="ECO:0000259" key="8">
    <source>
        <dbReference type="Pfam" id="PF00535"/>
    </source>
</evidence>
<feature type="transmembrane region" description="Helical" evidence="7">
    <location>
        <begin position="156"/>
        <end position="180"/>
    </location>
</feature>
<sequence>MKKIELNVSRVIYGLLGVTLTFDVLLSLSQYTLYENLSSVLLLVAPILIMVYIISTQSGRKSTWKTALLFLMLFLIFVLETGVVIGHGLSPTPLFNVLAVIAYTGLIRIFLEKKWTMELTTLKRWSFGLSGFYLILALIFGFFTVNQIPTEIYSNVRIFLVVLTLSVQLLLLGLSGIVLFNKLRKSIGNFAWGFTVVLLSIFGGILFYVLQADVNAQLVARFLLLVQIVMAIALIMESIYTGLSNYFKPYHKILLYLVSILPLVFLFENKFWGMSYLKEIFEIMISKLTFFAVFFSILTFIYYTIETILLWYAYSTKSYTSDLSHVEIETNYRIIVLIPCMNEELVIKNTVKSLLNTNYENLDIYVIDDASIDNTVQEVEEFQGNKRFHLLQRFQPEAQQGKGEALNWAYKKITDSYIDKGYIFEETLITIIDADSSVATDYFDKVNLVFNSDFELTGLQSKVQVINRNRDTSQDLEFGEIINATQSLRSKTNTVAFGGNGQFCKLSTLYSLHEAPWTTSLVEDFDLSLRLFLSDIYNVRNVQYDDIKIKQTGIYDDTMSLVKQRVRWAQGNIQTFKYIFPIIKSENLEFKQKLELCFTLIKPWLMAIEYVVVIYTGVVLFGTLLLFGLNDAVKSFVIIFALMVFYIFLINVVWAILYNRNSQEKFRWGHVLSDAYYLTKFLIVLSQIYPQATLRYFRSQNTWDKTKRQA</sequence>
<feature type="transmembrane region" description="Helical" evidence="7">
    <location>
        <begin position="222"/>
        <end position="241"/>
    </location>
</feature>
<dbReference type="AlphaFoldDB" id="A0A1I4HYH1"/>
<dbReference type="GO" id="GO:0016020">
    <property type="term" value="C:membrane"/>
    <property type="evidence" value="ECO:0007669"/>
    <property type="project" value="UniProtKB-SubCell"/>
</dbReference>
<feature type="transmembrane region" description="Helical" evidence="7">
    <location>
        <begin position="253"/>
        <end position="272"/>
    </location>
</feature>
<evidence type="ECO:0000256" key="4">
    <source>
        <dbReference type="ARBA" id="ARBA00022692"/>
    </source>
</evidence>
<protein>
    <submittedName>
        <fullName evidence="9">Glycosyltransferase, catalytic subunit of cellulose synthase and poly-beta-1,6-N-acetylglucosamine synthase</fullName>
    </submittedName>
</protein>
<dbReference type="Proteomes" id="UP000181969">
    <property type="component" value="Unassembled WGS sequence"/>
</dbReference>
<dbReference type="InterPro" id="IPR001173">
    <property type="entry name" value="Glyco_trans_2-like"/>
</dbReference>
<evidence type="ECO:0000313" key="10">
    <source>
        <dbReference type="Proteomes" id="UP000181969"/>
    </source>
</evidence>
<keyword evidence="6 7" id="KW-0472">Membrane</keyword>
<keyword evidence="2" id="KW-0328">Glycosyltransferase</keyword>
<keyword evidence="3 9" id="KW-0808">Transferase</keyword>
<reference evidence="9 10" key="1">
    <citation type="submission" date="2016-10" db="EMBL/GenBank/DDBJ databases">
        <authorList>
            <person name="de Groot N.N."/>
        </authorList>
    </citation>
    <scope>NUCLEOTIDE SEQUENCE [LARGE SCALE GENOMIC DNA]</scope>
    <source>
        <strain evidence="9 10">M79</strain>
    </source>
</reference>
<evidence type="ECO:0000313" key="9">
    <source>
        <dbReference type="EMBL" id="SFL46867.1"/>
    </source>
</evidence>
<dbReference type="SUPFAM" id="SSF53448">
    <property type="entry name" value="Nucleotide-diphospho-sugar transferases"/>
    <property type="match status" value="1"/>
</dbReference>
<dbReference type="InterPro" id="IPR050321">
    <property type="entry name" value="Glycosyltr_2/OpgH_subfam"/>
</dbReference>
<dbReference type="OrthoDB" id="9810303at2"/>
<comment type="subcellular location">
    <subcellularLocation>
        <location evidence="1">Membrane</location>
        <topology evidence="1">Multi-pass membrane protein</topology>
    </subcellularLocation>
</comment>
<dbReference type="PANTHER" id="PTHR43867:SF2">
    <property type="entry name" value="CELLULOSE SYNTHASE CATALYTIC SUBUNIT A [UDP-FORMING]"/>
    <property type="match status" value="1"/>
</dbReference>
<feature type="transmembrane region" description="Helical" evidence="7">
    <location>
        <begin position="132"/>
        <end position="150"/>
    </location>
</feature>
<feature type="transmembrane region" description="Helical" evidence="7">
    <location>
        <begin position="67"/>
        <end position="88"/>
    </location>
</feature>
<dbReference type="RefSeq" id="WP_019299645.1">
    <property type="nucleotide sequence ID" value="NZ_CAXVJC010000001.1"/>
</dbReference>
<feature type="transmembrane region" description="Helical" evidence="7">
    <location>
        <begin position="635"/>
        <end position="657"/>
    </location>
</feature>
<organism evidence="9 10">
    <name type="scientific">Lactococcus garvieae</name>
    <dbReference type="NCBI Taxonomy" id="1363"/>
    <lineage>
        <taxon>Bacteria</taxon>
        <taxon>Bacillati</taxon>
        <taxon>Bacillota</taxon>
        <taxon>Bacilli</taxon>
        <taxon>Lactobacillales</taxon>
        <taxon>Streptococcaceae</taxon>
        <taxon>Lactococcus</taxon>
    </lineage>
</organism>
<feature type="transmembrane region" description="Helical" evidence="7">
    <location>
        <begin position="610"/>
        <end position="629"/>
    </location>
</feature>
<evidence type="ECO:0000256" key="7">
    <source>
        <dbReference type="SAM" id="Phobius"/>
    </source>
</evidence>
<keyword evidence="4 7" id="KW-0812">Transmembrane</keyword>
<evidence type="ECO:0000256" key="2">
    <source>
        <dbReference type="ARBA" id="ARBA00022676"/>
    </source>
</evidence>
<dbReference type="InterPro" id="IPR029044">
    <property type="entry name" value="Nucleotide-diphossugar_trans"/>
</dbReference>
<feature type="transmembrane region" description="Helical" evidence="7">
    <location>
        <begin position="94"/>
        <end position="111"/>
    </location>
</feature>
<keyword evidence="5 7" id="KW-1133">Transmembrane helix</keyword>
<dbReference type="GO" id="GO:0016757">
    <property type="term" value="F:glycosyltransferase activity"/>
    <property type="evidence" value="ECO:0007669"/>
    <property type="project" value="UniProtKB-KW"/>
</dbReference>
<name>A0A1I4HYH1_9LACT</name>
<feature type="transmembrane region" description="Helical" evidence="7">
    <location>
        <begin position="292"/>
        <end position="314"/>
    </location>
</feature>
<feature type="transmembrane region" description="Helical" evidence="7">
    <location>
        <begin position="187"/>
        <end position="210"/>
    </location>
</feature>
<evidence type="ECO:0000256" key="6">
    <source>
        <dbReference type="ARBA" id="ARBA00023136"/>
    </source>
</evidence>
<evidence type="ECO:0000256" key="3">
    <source>
        <dbReference type="ARBA" id="ARBA00022679"/>
    </source>
</evidence>
<gene>
    <name evidence="9" type="ORF">SAMN05216438_11142</name>
</gene>
<feature type="domain" description="Glycosyltransferase 2-like" evidence="8">
    <location>
        <begin position="336"/>
        <end position="447"/>
    </location>
</feature>
<evidence type="ECO:0000256" key="1">
    <source>
        <dbReference type="ARBA" id="ARBA00004141"/>
    </source>
</evidence>
<feature type="transmembrane region" description="Helical" evidence="7">
    <location>
        <begin position="37"/>
        <end position="55"/>
    </location>
</feature>